<dbReference type="AlphaFoldDB" id="A0A9P6XYK7"/>
<dbReference type="Proteomes" id="UP000717996">
    <property type="component" value="Unassembled WGS sequence"/>
</dbReference>
<evidence type="ECO:0008006" key="3">
    <source>
        <dbReference type="Google" id="ProtNLM"/>
    </source>
</evidence>
<accession>A0A9P6XYK7</accession>
<protein>
    <recommendedName>
        <fullName evidence="3">Reverse transcriptase domain-containing protein</fullName>
    </recommendedName>
</protein>
<sequence>MTGPQPAANTMTSHLEAIFSGDQQCNNATLPNLSFTIDCPIITDDIVSAIRSLPVKKVPGVDHLLIEMLQPIQLLLTPILLVLFQMCWSWSYVPQSWRIAQIVPIHKKGLPSELDNFRPISLTTIFRKIPERHIQENL</sequence>
<evidence type="ECO:0000313" key="2">
    <source>
        <dbReference type="Proteomes" id="UP000717996"/>
    </source>
</evidence>
<dbReference type="OMA" id="ANMMATH"/>
<dbReference type="PANTHER" id="PTHR19446">
    <property type="entry name" value="REVERSE TRANSCRIPTASES"/>
    <property type="match status" value="1"/>
</dbReference>
<comment type="caution">
    <text evidence="1">The sequence shown here is derived from an EMBL/GenBank/DDBJ whole genome shotgun (WGS) entry which is preliminary data.</text>
</comment>
<reference evidence="1" key="1">
    <citation type="journal article" date="2020" name="Microb. Genom.">
        <title>Genetic diversity of clinical and environmental Mucorales isolates obtained from an investigation of mucormycosis cases among solid organ transplant recipients.</title>
        <authorList>
            <person name="Nguyen M.H."/>
            <person name="Kaul D."/>
            <person name="Muto C."/>
            <person name="Cheng S.J."/>
            <person name="Richter R.A."/>
            <person name="Bruno V.M."/>
            <person name="Liu G."/>
            <person name="Beyhan S."/>
            <person name="Sundermann A.J."/>
            <person name="Mounaud S."/>
            <person name="Pasculle A.W."/>
            <person name="Nierman W.C."/>
            <person name="Driscoll E."/>
            <person name="Cumbie R."/>
            <person name="Clancy C.J."/>
            <person name="Dupont C.L."/>
        </authorList>
    </citation>
    <scope>NUCLEOTIDE SEQUENCE</scope>
    <source>
        <strain evidence="1">GL16</strain>
    </source>
</reference>
<evidence type="ECO:0000313" key="1">
    <source>
        <dbReference type="EMBL" id="KAG1535024.1"/>
    </source>
</evidence>
<proteinExistence type="predicted"/>
<organism evidence="1 2">
    <name type="scientific">Rhizopus oryzae</name>
    <name type="common">Mucormycosis agent</name>
    <name type="synonym">Rhizopus arrhizus var. delemar</name>
    <dbReference type="NCBI Taxonomy" id="64495"/>
    <lineage>
        <taxon>Eukaryota</taxon>
        <taxon>Fungi</taxon>
        <taxon>Fungi incertae sedis</taxon>
        <taxon>Mucoromycota</taxon>
        <taxon>Mucoromycotina</taxon>
        <taxon>Mucoromycetes</taxon>
        <taxon>Mucorales</taxon>
        <taxon>Mucorineae</taxon>
        <taxon>Rhizopodaceae</taxon>
        <taxon>Rhizopus</taxon>
    </lineage>
</organism>
<gene>
    <name evidence="1" type="ORF">G6F51_011763</name>
</gene>
<name>A0A9P6XYK7_RHIOR</name>
<dbReference type="EMBL" id="JAANIT010002981">
    <property type="protein sequence ID" value="KAG1535024.1"/>
    <property type="molecule type" value="Genomic_DNA"/>
</dbReference>
<dbReference type="OrthoDB" id="2283610at2759"/>